<evidence type="ECO:0000256" key="1">
    <source>
        <dbReference type="SAM" id="MobiDB-lite"/>
    </source>
</evidence>
<name>A0ABN7SYT6_OIKDI</name>
<organism evidence="3 4">
    <name type="scientific">Oikopleura dioica</name>
    <name type="common">Tunicate</name>
    <dbReference type="NCBI Taxonomy" id="34765"/>
    <lineage>
        <taxon>Eukaryota</taxon>
        <taxon>Metazoa</taxon>
        <taxon>Chordata</taxon>
        <taxon>Tunicata</taxon>
        <taxon>Appendicularia</taxon>
        <taxon>Copelata</taxon>
        <taxon>Oikopleuridae</taxon>
        <taxon>Oikopleura</taxon>
    </lineage>
</organism>
<feature type="transmembrane region" description="Helical" evidence="2">
    <location>
        <begin position="7"/>
        <end position="27"/>
    </location>
</feature>
<dbReference type="Proteomes" id="UP001158576">
    <property type="component" value="Chromosome 1"/>
</dbReference>
<feature type="region of interest" description="Disordered" evidence="1">
    <location>
        <begin position="220"/>
        <end position="249"/>
    </location>
</feature>
<accession>A0ABN7SYT6</accession>
<feature type="region of interest" description="Disordered" evidence="1">
    <location>
        <begin position="182"/>
        <end position="202"/>
    </location>
</feature>
<keyword evidence="2" id="KW-1133">Transmembrane helix</keyword>
<protein>
    <submittedName>
        <fullName evidence="3">Oidioi.mRNA.OKI2018_I69.chr1.g3569.t1.cds</fullName>
    </submittedName>
</protein>
<keyword evidence="2" id="KW-0812">Transmembrane</keyword>
<evidence type="ECO:0000313" key="3">
    <source>
        <dbReference type="EMBL" id="CAG5107954.1"/>
    </source>
</evidence>
<dbReference type="EMBL" id="OU015566">
    <property type="protein sequence ID" value="CAG5107954.1"/>
    <property type="molecule type" value="Genomic_DNA"/>
</dbReference>
<evidence type="ECO:0000256" key="2">
    <source>
        <dbReference type="SAM" id="Phobius"/>
    </source>
</evidence>
<evidence type="ECO:0000313" key="4">
    <source>
        <dbReference type="Proteomes" id="UP001158576"/>
    </source>
</evidence>
<sequence>MEIRVGTVYSIVFAVVQIFDIFAISYAKWSTVELETDGTPKNVVPEIDLGLFQICCITFIDNNEDQSTSTELATTTASSLTSVRSKILREEPKEQQRECISWQKFYNAEKEFHENDTSEFVWDENCPNYGSRLKIPTLQSNKFDLGSSPLRQRRLRSLQELNSELKESPLPVRTQRQTVKFAGIDPLEPEEKPQKQTGNEELLRSLDKETLAKLIMMTAAKESRASTRMQPIPMPTSYSMSADEDNEYV</sequence>
<reference evidence="3 4" key="1">
    <citation type="submission" date="2021-04" db="EMBL/GenBank/DDBJ databases">
        <authorList>
            <person name="Bliznina A."/>
        </authorList>
    </citation>
    <scope>NUCLEOTIDE SEQUENCE [LARGE SCALE GENOMIC DNA]</scope>
</reference>
<proteinExistence type="predicted"/>
<keyword evidence="2" id="KW-0472">Membrane</keyword>
<keyword evidence="4" id="KW-1185">Reference proteome</keyword>
<gene>
    <name evidence="3" type="ORF">OKIOD_LOCUS12334</name>
</gene>